<reference evidence="1 2" key="1">
    <citation type="submission" date="2024-11" db="EMBL/GenBank/DDBJ databases">
        <title>Adaptive evolution of stress response genes in parasites aligns with host niche diversity.</title>
        <authorList>
            <person name="Hahn C."/>
            <person name="Resl P."/>
        </authorList>
    </citation>
    <scope>NUCLEOTIDE SEQUENCE [LARGE SCALE GENOMIC DNA]</scope>
    <source>
        <strain evidence="1">EGGRZ-B1_66</strain>
        <tissue evidence="1">Body</tissue>
    </source>
</reference>
<proteinExistence type="predicted"/>
<name>A0ABD2PZ46_9PLAT</name>
<dbReference type="Proteomes" id="UP001626550">
    <property type="component" value="Unassembled WGS sequence"/>
</dbReference>
<keyword evidence="2" id="KW-1185">Reference proteome</keyword>
<protein>
    <submittedName>
        <fullName evidence="1">Uncharacterized protein</fullName>
    </submittedName>
</protein>
<sequence>MFKFNEDTNFKKEEFTLIPKNLQHFKHCFSTSREFGDVDEFVQKQIASGFKTKITHDNQFLKVSMHELLANLYGLAIRGRSPLSPFAENFWFRSSGDLYSFR</sequence>
<evidence type="ECO:0000313" key="2">
    <source>
        <dbReference type="Proteomes" id="UP001626550"/>
    </source>
</evidence>
<dbReference type="AlphaFoldDB" id="A0ABD2PZ46"/>
<dbReference type="EMBL" id="JBJKFK010001728">
    <property type="protein sequence ID" value="KAL3312363.1"/>
    <property type="molecule type" value="Genomic_DNA"/>
</dbReference>
<gene>
    <name evidence="1" type="ORF">Ciccas_009044</name>
</gene>
<accession>A0ABD2PZ46</accession>
<comment type="caution">
    <text evidence="1">The sequence shown here is derived from an EMBL/GenBank/DDBJ whole genome shotgun (WGS) entry which is preliminary data.</text>
</comment>
<evidence type="ECO:0000313" key="1">
    <source>
        <dbReference type="EMBL" id="KAL3312363.1"/>
    </source>
</evidence>
<organism evidence="1 2">
    <name type="scientific">Cichlidogyrus casuarinus</name>
    <dbReference type="NCBI Taxonomy" id="1844966"/>
    <lineage>
        <taxon>Eukaryota</taxon>
        <taxon>Metazoa</taxon>
        <taxon>Spiralia</taxon>
        <taxon>Lophotrochozoa</taxon>
        <taxon>Platyhelminthes</taxon>
        <taxon>Monogenea</taxon>
        <taxon>Monopisthocotylea</taxon>
        <taxon>Dactylogyridea</taxon>
        <taxon>Ancyrocephalidae</taxon>
        <taxon>Cichlidogyrus</taxon>
    </lineage>
</organism>